<proteinExistence type="predicted"/>
<dbReference type="RefSeq" id="WP_004590651.1">
    <property type="nucleotide sequence ID" value="NZ_APMM01000017.1"/>
</dbReference>
<dbReference type="OrthoDB" id="61889at2157"/>
<dbReference type="AlphaFoldDB" id="N6VR50"/>
<dbReference type="STRING" id="1069083.GCA_000371805_00127"/>
<evidence type="ECO:0000313" key="2">
    <source>
        <dbReference type="Proteomes" id="UP000053695"/>
    </source>
</evidence>
<sequence>MKAKELAKKLLFDIYKNLDEFSKDIIRCDLADIEFKGFYLKGKNGEKVYIRTLEDFENLEDFEVEERKYKLKNINLKHFEDGLMIINLSSKKSKNYKFEADYTITYPSYDVTAEFRERMIKWKEMDEEEMDKAIAEFDNKVNDILSDILDEVKIGKRVSAHLDVFVDSHKLENFVDEGEDIIIIWIHPAFLYSDDKILKGLLAYELSKFNKKFLEKYYKDILLYCKEIKNLTNKTPKIIEKIRNIALKYNDTLTLNLINEMEK</sequence>
<protein>
    <submittedName>
        <fullName evidence="1">Uncharacterized protein</fullName>
    </submittedName>
</protein>
<comment type="caution">
    <text evidence="1">The sequence shown here is derived from an EMBL/GenBank/DDBJ whole genome shotgun (WGS) entry which is preliminary data.</text>
</comment>
<keyword evidence="2" id="KW-1185">Reference proteome</keyword>
<name>N6VR50_9EURY</name>
<dbReference type="PATRIC" id="fig|1069083.5.peg.568"/>
<dbReference type="EMBL" id="APMM01000017">
    <property type="protein sequence ID" value="ENN96385.1"/>
    <property type="molecule type" value="Genomic_DNA"/>
</dbReference>
<dbReference type="Proteomes" id="UP000053695">
    <property type="component" value="Unassembled WGS sequence"/>
</dbReference>
<accession>N6VR50</accession>
<evidence type="ECO:0000313" key="1">
    <source>
        <dbReference type="EMBL" id="ENN96385.1"/>
    </source>
</evidence>
<gene>
    <name evidence="1" type="ORF">J422_02894</name>
</gene>
<organism evidence="1 2">
    <name type="scientific">Methanocaldococcus villosus KIN24-T80</name>
    <dbReference type="NCBI Taxonomy" id="1069083"/>
    <lineage>
        <taxon>Archaea</taxon>
        <taxon>Methanobacteriati</taxon>
        <taxon>Methanobacteriota</taxon>
        <taxon>Methanomada group</taxon>
        <taxon>Methanococci</taxon>
        <taxon>Methanococcales</taxon>
        <taxon>Methanocaldococcaceae</taxon>
        <taxon>Methanocaldococcus</taxon>
    </lineage>
</organism>
<reference evidence="1 2" key="1">
    <citation type="journal article" date="2013" name="Genome Announc.">
        <title>Draft Genome Sequence of a Highly Flagellated, Fast-Swimming Archaeon, Methanocaldococcus villosus Strain KIN24-T80 (DSM 22612).</title>
        <authorList>
            <person name="Thennarasu S."/>
            <person name="Polireddy D."/>
            <person name="Antony A."/>
            <person name="Yada M.R."/>
            <person name="Algarawi S."/>
            <person name="Sivakumar N."/>
        </authorList>
    </citation>
    <scope>NUCLEOTIDE SEQUENCE [LARGE SCALE GENOMIC DNA]</scope>
    <source>
        <strain evidence="1 2">KIN24-T80</strain>
    </source>
</reference>